<evidence type="ECO:0000313" key="6">
    <source>
        <dbReference type="Proteomes" id="UP000281171"/>
    </source>
</evidence>
<dbReference type="SUPFAM" id="SSF103088">
    <property type="entry name" value="OmpA-like"/>
    <property type="match status" value="1"/>
</dbReference>
<feature type="transmembrane region" description="Helical" evidence="3">
    <location>
        <begin position="52"/>
        <end position="73"/>
    </location>
</feature>
<evidence type="ECO:0000256" key="1">
    <source>
        <dbReference type="PROSITE-ProRule" id="PRU00473"/>
    </source>
</evidence>
<dbReference type="GO" id="GO:0016020">
    <property type="term" value="C:membrane"/>
    <property type="evidence" value="ECO:0007669"/>
    <property type="project" value="UniProtKB-UniRule"/>
</dbReference>
<evidence type="ECO:0000313" key="5">
    <source>
        <dbReference type="EMBL" id="RMX07190.1"/>
    </source>
</evidence>
<proteinExistence type="predicted"/>
<dbReference type="EMBL" id="RDQK01000024">
    <property type="protein sequence ID" value="RMX07190.1"/>
    <property type="molecule type" value="Genomic_DNA"/>
</dbReference>
<keyword evidence="3" id="KW-0812">Transmembrane</keyword>
<evidence type="ECO:0000256" key="2">
    <source>
        <dbReference type="SAM" id="MobiDB-lite"/>
    </source>
</evidence>
<feature type="region of interest" description="Disordered" evidence="2">
    <location>
        <begin position="327"/>
        <end position="351"/>
    </location>
</feature>
<evidence type="ECO:0000256" key="3">
    <source>
        <dbReference type="SAM" id="Phobius"/>
    </source>
</evidence>
<feature type="region of interest" description="Disordered" evidence="2">
    <location>
        <begin position="219"/>
        <end position="244"/>
    </location>
</feature>
<dbReference type="Pfam" id="PF00691">
    <property type="entry name" value="OmpA"/>
    <property type="match status" value="1"/>
</dbReference>
<accession>A0A3M6QVZ5</accession>
<reference evidence="5 6" key="1">
    <citation type="submission" date="2018-10" db="EMBL/GenBank/DDBJ databases">
        <title>Comamonadaceae CDC group NO-1 genome sequencing and assembly.</title>
        <authorList>
            <person name="Bernier A.-M."/>
            <person name="Bernard K."/>
        </authorList>
    </citation>
    <scope>NUCLEOTIDE SEQUENCE [LARGE SCALE GENOMIC DNA]</scope>
    <source>
        <strain evidence="5 6">NML180581</strain>
    </source>
</reference>
<dbReference type="InterPro" id="IPR036737">
    <property type="entry name" value="OmpA-like_sf"/>
</dbReference>
<feature type="domain" description="OmpA-like" evidence="4">
    <location>
        <begin position="244"/>
        <end position="351"/>
    </location>
</feature>
<dbReference type="AlphaFoldDB" id="A0A3M6QVZ5"/>
<protein>
    <submittedName>
        <fullName evidence="5">OmpA family protein</fullName>
    </submittedName>
</protein>
<keyword evidence="1 3" id="KW-0472">Membrane</keyword>
<keyword evidence="3" id="KW-1133">Transmembrane helix</keyword>
<dbReference type="PROSITE" id="PS51123">
    <property type="entry name" value="OMPA_2"/>
    <property type="match status" value="1"/>
</dbReference>
<gene>
    <name evidence="5" type="ORF">EBQ24_09930</name>
</gene>
<sequence>MNPTCATAPVQTPVGSVEPHTISRDISEACCPVSSIQGKLPMSQEKDTDSRIALLLVFTLIGLIVAGVLWFGASTVLNRGKAQKEAVAALAPVSLTGAVISFHFAPGSDAVPDAQRTIEEMGASLLEKLRSGDLKATVLPFNGMTPATAAAAGLPERRAHNVHAQLLQLGVPAQHLALASVQLDPLSADAALAQRVEVVLQTPRPPVMASIPVPVLAPDVQQPSVSPAEAPPRERPYQEEPGGPSVMIEDGIVKFYFASSSSELAPGSDAALAEVIAAVAAGQRAIISGFTDPTGNAEINEKLAKERAFAVRDMLMRLGVPHERIELERPQSHTGTGSNAKARRVEVRLSH</sequence>
<dbReference type="Gene3D" id="3.30.1330.60">
    <property type="entry name" value="OmpA-like domain"/>
    <property type="match status" value="1"/>
</dbReference>
<organism evidence="5 6">
    <name type="scientific">Allofranklinella schreckenbergeri</name>
    <dbReference type="NCBI Taxonomy" id="1076744"/>
    <lineage>
        <taxon>Bacteria</taxon>
        <taxon>Pseudomonadati</taxon>
        <taxon>Pseudomonadota</taxon>
        <taxon>Betaproteobacteria</taxon>
        <taxon>Burkholderiales</taxon>
        <taxon>Comamonadaceae</taxon>
        <taxon>Allofranklinella</taxon>
    </lineage>
</organism>
<dbReference type="CDD" id="cd07185">
    <property type="entry name" value="OmpA_C-like"/>
    <property type="match status" value="1"/>
</dbReference>
<dbReference type="InterPro" id="IPR006665">
    <property type="entry name" value="OmpA-like"/>
</dbReference>
<name>A0A3M6QVZ5_9BURK</name>
<comment type="caution">
    <text evidence="5">The sequence shown here is derived from an EMBL/GenBank/DDBJ whole genome shotgun (WGS) entry which is preliminary data.</text>
</comment>
<dbReference type="Proteomes" id="UP000281171">
    <property type="component" value="Unassembled WGS sequence"/>
</dbReference>
<evidence type="ECO:0000259" key="4">
    <source>
        <dbReference type="PROSITE" id="PS51123"/>
    </source>
</evidence>